<sequence length="63" mass="7359">MTIRKNEKGLMVDYHAMALAYEEMGDLNLTISKEMDHLEWEVMKVIEAFLKNECTSKLISTYT</sequence>
<dbReference type="RefSeq" id="WP_049666867.1">
    <property type="nucleotide sequence ID" value="NZ_LFXJ01000005.1"/>
</dbReference>
<proteinExistence type="predicted"/>
<protein>
    <submittedName>
        <fullName evidence="1">Uncharacterized protein</fullName>
    </submittedName>
</protein>
<dbReference type="EMBL" id="LFXJ01000005">
    <property type="protein sequence ID" value="KMY33081.1"/>
    <property type="molecule type" value="Genomic_DNA"/>
</dbReference>
<gene>
    <name evidence="1" type="ORF">ACZ11_13515</name>
</gene>
<comment type="caution">
    <text evidence="1">The sequence shown here is derived from an EMBL/GenBank/DDBJ whole genome shotgun (WGS) entry which is preliminary data.</text>
</comment>
<dbReference type="OrthoDB" id="2738658at2"/>
<dbReference type="AlphaFoldDB" id="A0A0K9FG22"/>
<evidence type="ECO:0000313" key="2">
    <source>
        <dbReference type="Proteomes" id="UP000037326"/>
    </source>
</evidence>
<dbReference type="Proteomes" id="UP000037326">
    <property type="component" value="Unassembled WGS sequence"/>
</dbReference>
<dbReference type="PATRIC" id="fig|582475.4.peg.2362"/>
<accession>A0A0K9FG22</accession>
<organism evidence="1 2">
    <name type="scientific">Lysinibacillus xylanilyticus</name>
    <dbReference type="NCBI Taxonomy" id="582475"/>
    <lineage>
        <taxon>Bacteria</taxon>
        <taxon>Bacillati</taxon>
        <taxon>Bacillota</taxon>
        <taxon>Bacilli</taxon>
        <taxon>Bacillales</taxon>
        <taxon>Bacillaceae</taxon>
        <taxon>Lysinibacillus</taxon>
    </lineage>
</organism>
<evidence type="ECO:0000313" key="1">
    <source>
        <dbReference type="EMBL" id="KMY33081.1"/>
    </source>
</evidence>
<dbReference type="GeneID" id="96599249"/>
<reference evidence="2" key="1">
    <citation type="submission" date="2015-07" db="EMBL/GenBank/DDBJ databases">
        <authorList>
            <consortium name="Consortium for Microbial Forensics and Genomics (microFORGE)"/>
            <person name="Knight B.M."/>
            <person name="Roberts D.P."/>
            <person name="Lin D."/>
            <person name="Hari K."/>
            <person name="Fletcher J."/>
            <person name="Melcher U."/>
            <person name="Blagden T."/>
            <person name="Winegar R.A."/>
        </authorList>
    </citation>
    <scope>NUCLEOTIDE SEQUENCE [LARGE SCALE GENOMIC DNA]</scope>
    <source>
        <strain evidence="2">DSM 23493</strain>
    </source>
</reference>
<name>A0A0K9FG22_9BACI</name>